<accession>A0A1M3TTH0</accession>
<gene>
    <name evidence="2" type="ORF">ASPFODRAFT_515002</name>
</gene>
<dbReference type="AlphaFoldDB" id="A0A1M3TTH0"/>
<evidence type="ECO:0000256" key="1">
    <source>
        <dbReference type="SAM" id="MobiDB-lite"/>
    </source>
</evidence>
<feature type="region of interest" description="Disordered" evidence="1">
    <location>
        <begin position="24"/>
        <end position="46"/>
    </location>
</feature>
<evidence type="ECO:0000313" key="2">
    <source>
        <dbReference type="EMBL" id="OJZ90043.1"/>
    </source>
</evidence>
<dbReference type="EMBL" id="KV878238">
    <property type="protein sequence ID" value="OJZ90043.1"/>
    <property type="molecule type" value="Genomic_DNA"/>
</dbReference>
<proteinExistence type="predicted"/>
<name>A0A1M3TTH0_ASPLC</name>
<protein>
    <submittedName>
        <fullName evidence="2">Uncharacterized protein</fullName>
    </submittedName>
</protein>
<dbReference type="Proteomes" id="UP000184063">
    <property type="component" value="Unassembled WGS sequence"/>
</dbReference>
<organism evidence="2 3">
    <name type="scientific">Aspergillus luchuensis (strain CBS 106.47)</name>
    <dbReference type="NCBI Taxonomy" id="1137211"/>
    <lineage>
        <taxon>Eukaryota</taxon>
        <taxon>Fungi</taxon>
        <taxon>Dikarya</taxon>
        <taxon>Ascomycota</taxon>
        <taxon>Pezizomycotina</taxon>
        <taxon>Eurotiomycetes</taxon>
        <taxon>Eurotiomycetidae</taxon>
        <taxon>Eurotiales</taxon>
        <taxon>Aspergillaceae</taxon>
        <taxon>Aspergillus</taxon>
        <taxon>Aspergillus subgen. Circumdati</taxon>
    </lineage>
</organism>
<feature type="compositionally biased region" description="Polar residues" evidence="1">
    <location>
        <begin position="36"/>
        <end position="46"/>
    </location>
</feature>
<sequence>MWPKQPGQFLHSIGNLGAKSYPCTSGDATRRGEHSATPSCASQASWPTTRTTSRQCMLTVGQACTQSTFFLNTHSHMHYLLDVSPLVPSPKSLKSMKLPNIGTQLSLWCNVDKPSISQRLAGRTYPREPQGSGASHIFAILRHEPWVDDLPSINSLGAC</sequence>
<evidence type="ECO:0000313" key="3">
    <source>
        <dbReference type="Proteomes" id="UP000184063"/>
    </source>
</evidence>
<reference evidence="3" key="1">
    <citation type="journal article" date="2017" name="Genome Biol.">
        <title>Comparative genomics reveals high biological diversity and specific adaptations in the industrially and medically important fungal genus Aspergillus.</title>
        <authorList>
            <person name="de Vries R.P."/>
            <person name="Riley R."/>
            <person name="Wiebenga A."/>
            <person name="Aguilar-Osorio G."/>
            <person name="Amillis S."/>
            <person name="Uchima C.A."/>
            <person name="Anderluh G."/>
            <person name="Asadollahi M."/>
            <person name="Askin M."/>
            <person name="Barry K."/>
            <person name="Battaglia E."/>
            <person name="Bayram O."/>
            <person name="Benocci T."/>
            <person name="Braus-Stromeyer S.A."/>
            <person name="Caldana C."/>
            <person name="Canovas D."/>
            <person name="Cerqueira G.C."/>
            <person name="Chen F."/>
            <person name="Chen W."/>
            <person name="Choi C."/>
            <person name="Clum A."/>
            <person name="Dos Santos R.A."/>
            <person name="Damasio A.R."/>
            <person name="Diallinas G."/>
            <person name="Emri T."/>
            <person name="Fekete E."/>
            <person name="Flipphi M."/>
            <person name="Freyberg S."/>
            <person name="Gallo A."/>
            <person name="Gournas C."/>
            <person name="Habgood R."/>
            <person name="Hainaut M."/>
            <person name="Harispe M.L."/>
            <person name="Henrissat B."/>
            <person name="Hilden K.S."/>
            <person name="Hope R."/>
            <person name="Hossain A."/>
            <person name="Karabika E."/>
            <person name="Karaffa L."/>
            <person name="Karanyi Z."/>
            <person name="Krasevec N."/>
            <person name="Kuo A."/>
            <person name="Kusch H."/>
            <person name="LaButti K."/>
            <person name="Lagendijk E.L."/>
            <person name="Lapidus A."/>
            <person name="Levasseur A."/>
            <person name="Lindquist E."/>
            <person name="Lipzen A."/>
            <person name="Logrieco A.F."/>
            <person name="MacCabe A."/>
            <person name="Maekelae M.R."/>
            <person name="Malavazi I."/>
            <person name="Melin P."/>
            <person name="Meyer V."/>
            <person name="Mielnichuk N."/>
            <person name="Miskei M."/>
            <person name="Molnar A.P."/>
            <person name="Mule G."/>
            <person name="Ngan C.Y."/>
            <person name="Orejas M."/>
            <person name="Orosz E."/>
            <person name="Ouedraogo J.P."/>
            <person name="Overkamp K.M."/>
            <person name="Park H.-S."/>
            <person name="Perrone G."/>
            <person name="Piumi F."/>
            <person name="Punt P.J."/>
            <person name="Ram A.F."/>
            <person name="Ramon A."/>
            <person name="Rauscher S."/>
            <person name="Record E."/>
            <person name="Riano-Pachon D.M."/>
            <person name="Robert V."/>
            <person name="Roehrig J."/>
            <person name="Ruller R."/>
            <person name="Salamov A."/>
            <person name="Salih N.S."/>
            <person name="Samson R.A."/>
            <person name="Sandor E."/>
            <person name="Sanguinetti M."/>
            <person name="Schuetze T."/>
            <person name="Sepcic K."/>
            <person name="Shelest E."/>
            <person name="Sherlock G."/>
            <person name="Sophianopoulou V."/>
            <person name="Squina F.M."/>
            <person name="Sun H."/>
            <person name="Susca A."/>
            <person name="Todd R.B."/>
            <person name="Tsang A."/>
            <person name="Unkles S.E."/>
            <person name="van de Wiele N."/>
            <person name="van Rossen-Uffink D."/>
            <person name="Oliveira J.V."/>
            <person name="Vesth T.C."/>
            <person name="Visser J."/>
            <person name="Yu J.-H."/>
            <person name="Zhou M."/>
            <person name="Andersen M.R."/>
            <person name="Archer D.B."/>
            <person name="Baker S.E."/>
            <person name="Benoit I."/>
            <person name="Brakhage A.A."/>
            <person name="Braus G.H."/>
            <person name="Fischer R."/>
            <person name="Frisvad J.C."/>
            <person name="Goldman G.H."/>
            <person name="Houbraken J."/>
            <person name="Oakley B."/>
            <person name="Pocsi I."/>
            <person name="Scazzocchio C."/>
            <person name="Seiboth B."/>
            <person name="vanKuyk P.A."/>
            <person name="Wortman J."/>
            <person name="Dyer P.S."/>
            <person name="Grigoriev I.V."/>
        </authorList>
    </citation>
    <scope>NUCLEOTIDE SEQUENCE [LARGE SCALE GENOMIC DNA]</scope>
    <source>
        <strain evidence="3">CBS 106.47</strain>
    </source>
</reference>
<dbReference type="VEuPathDB" id="FungiDB:ASPFODRAFT_515002"/>